<evidence type="ECO:0000313" key="2">
    <source>
        <dbReference type="Proteomes" id="UP000182660"/>
    </source>
</evidence>
<keyword evidence="2" id="KW-1185">Reference proteome</keyword>
<gene>
    <name evidence="1" type="ORF">MT2528_2669</name>
</gene>
<dbReference type="Proteomes" id="UP000182660">
    <property type="component" value="Unassembled WGS sequence"/>
</dbReference>
<evidence type="ECO:0000313" key="1">
    <source>
        <dbReference type="EMBL" id="SGY93926.1"/>
    </source>
</evidence>
<name>A0ABY1HE80_9GAMM</name>
<dbReference type="GeneID" id="61296505"/>
<organism evidence="1 2">
    <name type="scientific">Moritella viscosa</name>
    <dbReference type="NCBI Taxonomy" id="80854"/>
    <lineage>
        <taxon>Bacteria</taxon>
        <taxon>Pseudomonadati</taxon>
        <taxon>Pseudomonadota</taxon>
        <taxon>Gammaproteobacteria</taxon>
        <taxon>Alteromonadales</taxon>
        <taxon>Moritellaceae</taxon>
        <taxon>Moritella</taxon>
    </lineage>
</organism>
<dbReference type="EMBL" id="FPLJ01000060">
    <property type="protein sequence ID" value="SGY93926.1"/>
    <property type="molecule type" value="Genomic_DNA"/>
</dbReference>
<comment type="caution">
    <text evidence="1">The sequence shown here is derived from an EMBL/GenBank/DDBJ whole genome shotgun (WGS) entry which is preliminary data.</text>
</comment>
<reference evidence="1 2" key="1">
    <citation type="submission" date="2016-11" db="EMBL/GenBank/DDBJ databases">
        <authorList>
            <person name="Klemetsen T."/>
        </authorList>
    </citation>
    <scope>NUCLEOTIDE SEQUENCE [LARGE SCALE GENOMIC DNA]</scope>
    <source>
        <strain evidence="1">MT 2528</strain>
    </source>
</reference>
<accession>A0ABY1HE80</accession>
<dbReference type="RefSeq" id="WP_075472507.1">
    <property type="nucleotide sequence ID" value="NZ_CAWQZC010000153.1"/>
</dbReference>
<protein>
    <submittedName>
        <fullName evidence="1">Uncharacterized protein</fullName>
    </submittedName>
</protein>
<proteinExistence type="predicted"/>
<sequence length="85" mass="9256">MRVKLLKNDNDTVSVLISEDGFFSSIIGVDSVIRTYKQDGVTVCFCLMRNGVLAGCVSVVAGSLQDENLKGDFRLYGVHVVQGAW</sequence>